<evidence type="ECO:0000313" key="10">
    <source>
        <dbReference type="EMBL" id="TJY43602.1"/>
    </source>
</evidence>
<keyword evidence="6" id="KW-0732">Signal</keyword>
<gene>
    <name evidence="10" type="ORF">E5161_05965</name>
</gene>
<dbReference type="CDD" id="cd07021">
    <property type="entry name" value="Clp_protease_NfeD_like"/>
    <property type="match status" value="1"/>
</dbReference>
<evidence type="ECO:0000256" key="2">
    <source>
        <dbReference type="ARBA" id="ARBA00022692"/>
    </source>
</evidence>
<dbReference type="PANTHER" id="PTHR33507">
    <property type="entry name" value="INNER MEMBRANE PROTEIN YBBJ"/>
    <property type="match status" value="1"/>
</dbReference>
<reference evidence="10 11" key="1">
    <citation type="submission" date="2019-04" db="EMBL/GenBank/DDBJ databases">
        <title>Cohnella sp. nov., isolated from soil.</title>
        <authorList>
            <person name="Kim W."/>
        </authorList>
    </citation>
    <scope>NUCLEOTIDE SEQUENCE [LARGE SCALE GENOMIC DNA]</scope>
    <source>
        <strain evidence="10 11">CAU 1483</strain>
    </source>
</reference>
<dbReference type="SUPFAM" id="SSF141322">
    <property type="entry name" value="NfeD domain-like"/>
    <property type="match status" value="1"/>
</dbReference>
<dbReference type="Proteomes" id="UP000309673">
    <property type="component" value="Unassembled WGS sequence"/>
</dbReference>
<dbReference type="Pfam" id="PF24961">
    <property type="entry name" value="NfeD_membrane"/>
    <property type="match status" value="1"/>
</dbReference>
<organism evidence="10 11">
    <name type="scientific">Cohnella pontilimi</name>
    <dbReference type="NCBI Taxonomy" id="2564100"/>
    <lineage>
        <taxon>Bacteria</taxon>
        <taxon>Bacillati</taxon>
        <taxon>Bacillota</taxon>
        <taxon>Bacilli</taxon>
        <taxon>Bacillales</taxon>
        <taxon>Paenibacillaceae</taxon>
        <taxon>Cohnella</taxon>
    </lineage>
</organism>
<dbReference type="InterPro" id="IPR029045">
    <property type="entry name" value="ClpP/crotonase-like_dom_sf"/>
</dbReference>
<feature type="transmembrane region" description="Helical" evidence="5">
    <location>
        <begin position="332"/>
        <end position="353"/>
    </location>
</feature>
<dbReference type="Pfam" id="PF01957">
    <property type="entry name" value="NfeD"/>
    <property type="match status" value="1"/>
</dbReference>
<comment type="caution">
    <text evidence="10">The sequence shown here is derived from an EMBL/GenBank/DDBJ whole genome shotgun (WGS) entry which is preliminary data.</text>
</comment>
<evidence type="ECO:0000259" key="8">
    <source>
        <dbReference type="Pfam" id="PF24961"/>
    </source>
</evidence>
<dbReference type="SUPFAM" id="SSF52096">
    <property type="entry name" value="ClpP/crotonase"/>
    <property type="match status" value="1"/>
</dbReference>
<dbReference type="GO" id="GO:0005886">
    <property type="term" value="C:plasma membrane"/>
    <property type="evidence" value="ECO:0007669"/>
    <property type="project" value="TreeGrafter"/>
</dbReference>
<feature type="transmembrane region" description="Helical" evidence="5">
    <location>
        <begin position="258"/>
        <end position="275"/>
    </location>
</feature>
<dbReference type="InterPro" id="IPR056739">
    <property type="entry name" value="NfeD_membrane"/>
</dbReference>
<evidence type="ECO:0000256" key="1">
    <source>
        <dbReference type="ARBA" id="ARBA00004141"/>
    </source>
</evidence>
<evidence type="ECO:0000256" key="4">
    <source>
        <dbReference type="ARBA" id="ARBA00023136"/>
    </source>
</evidence>
<comment type="subcellular location">
    <subcellularLocation>
        <location evidence="1">Membrane</location>
        <topology evidence="1">Multi-pass membrane protein</topology>
    </subcellularLocation>
</comment>
<feature type="transmembrane region" description="Helical" evidence="5">
    <location>
        <begin position="281"/>
        <end position="299"/>
    </location>
</feature>
<dbReference type="EMBL" id="SUPK01000002">
    <property type="protein sequence ID" value="TJY43602.1"/>
    <property type="molecule type" value="Genomic_DNA"/>
</dbReference>
<evidence type="ECO:0000259" key="9">
    <source>
        <dbReference type="Pfam" id="PF25145"/>
    </source>
</evidence>
<dbReference type="InterPro" id="IPR002810">
    <property type="entry name" value="NfeD-like_C"/>
</dbReference>
<feature type="signal peptide" evidence="6">
    <location>
        <begin position="1"/>
        <end position="20"/>
    </location>
</feature>
<feature type="domain" description="NfeD1b N-terminal" evidence="9">
    <location>
        <begin position="28"/>
        <end position="218"/>
    </location>
</feature>
<evidence type="ECO:0000256" key="3">
    <source>
        <dbReference type="ARBA" id="ARBA00022989"/>
    </source>
</evidence>
<keyword evidence="2 5" id="KW-0812">Transmembrane</keyword>
<protein>
    <submittedName>
        <fullName evidence="10">Nodulation protein NfeD</fullName>
    </submittedName>
</protein>
<evidence type="ECO:0000256" key="5">
    <source>
        <dbReference type="SAM" id="Phobius"/>
    </source>
</evidence>
<evidence type="ECO:0000259" key="7">
    <source>
        <dbReference type="Pfam" id="PF01957"/>
    </source>
</evidence>
<keyword evidence="3 5" id="KW-1133">Transmembrane helix</keyword>
<dbReference type="OrthoDB" id="9806253at2"/>
<evidence type="ECO:0000313" key="11">
    <source>
        <dbReference type="Proteomes" id="UP000309673"/>
    </source>
</evidence>
<keyword evidence="11" id="KW-1185">Reference proteome</keyword>
<proteinExistence type="predicted"/>
<dbReference type="InterPro" id="IPR056738">
    <property type="entry name" value="NfeD1b_N"/>
</dbReference>
<dbReference type="Gene3D" id="2.40.50.140">
    <property type="entry name" value="Nucleic acid-binding proteins"/>
    <property type="match status" value="1"/>
</dbReference>
<name>A0A4U0FJE7_9BACL</name>
<dbReference type="Pfam" id="PF25145">
    <property type="entry name" value="NfeD1b_N"/>
    <property type="match status" value="1"/>
</dbReference>
<evidence type="ECO:0000256" key="6">
    <source>
        <dbReference type="SAM" id="SignalP"/>
    </source>
</evidence>
<dbReference type="Gene3D" id="3.90.226.10">
    <property type="entry name" value="2-enoyl-CoA Hydratase, Chain A, domain 1"/>
    <property type="match status" value="1"/>
</dbReference>
<feature type="domain" description="NfeD integral membrane" evidence="8">
    <location>
        <begin position="238"/>
        <end position="354"/>
    </location>
</feature>
<dbReference type="AlphaFoldDB" id="A0A4U0FJE7"/>
<feature type="chain" id="PRO_5020826807" evidence="6">
    <location>
        <begin position="21"/>
        <end position="440"/>
    </location>
</feature>
<sequence>MASLGLFLATLLLGAGQAAAAEAAPGPVYVVPVKQTVQSGLASFLDRALTEAEDAKASLVVLDVDTPGGRLDTAEEIAVRIRNTKVPTVAFVSGKAASAGAYLSLNAGAIAMAPGTTIGAAMIVDQTGEAVDNPKLVGHWSSEMEAAAQLNGRNPDIAVAMVDPSRVVQMKELGRTKEKGQILSLSAEDALKVGYSDRMAKSVDEVIAWKELSDRTVVKLNPSFAERLSQWLTSPGWSTLLLIIGIAGIAIEMLVPGFGAAGILGLAAFGLYFFGQSVAGFAGMESMIIFGIGILFLILEMFIPSFGILGILGIIGVIYGISSAAYDTGHAARSLGLAALVALVITMGVVYIFRKRGIWNRFILREQLTTEQGFVPHASREDWVGREGAALSPLRPAGVADIGGERVDVVTSGEFIERGRTVRVIAVDGTRILVKEVASS</sequence>
<dbReference type="PANTHER" id="PTHR33507:SF3">
    <property type="entry name" value="INNER MEMBRANE PROTEIN YBBJ"/>
    <property type="match status" value="1"/>
</dbReference>
<feature type="domain" description="NfeD-like C-terminal" evidence="7">
    <location>
        <begin position="381"/>
        <end position="435"/>
    </location>
</feature>
<dbReference type="InterPro" id="IPR012340">
    <property type="entry name" value="NA-bd_OB-fold"/>
</dbReference>
<dbReference type="InterPro" id="IPR052165">
    <property type="entry name" value="Membrane_assoc_protease"/>
</dbReference>
<accession>A0A4U0FJE7</accession>
<keyword evidence="4 5" id="KW-0472">Membrane</keyword>